<evidence type="ECO:0000313" key="1">
    <source>
        <dbReference type="EMBL" id="EYB91154.1"/>
    </source>
</evidence>
<accession>A0A016SLG6</accession>
<organism evidence="1 2">
    <name type="scientific">Ancylostoma ceylanicum</name>
    <dbReference type="NCBI Taxonomy" id="53326"/>
    <lineage>
        <taxon>Eukaryota</taxon>
        <taxon>Metazoa</taxon>
        <taxon>Ecdysozoa</taxon>
        <taxon>Nematoda</taxon>
        <taxon>Chromadorea</taxon>
        <taxon>Rhabditida</taxon>
        <taxon>Rhabditina</taxon>
        <taxon>Rhabditomorpha</taxon>
        <taxon>Strongyloidea</taxon>
        <taxon>Ancylostomatidae</taxon>
        <taxon>Ancylostomatinae</taxon>
        <taxon>Ancylostoma</taxon>
    </lineage>
</organism>
<reference evidence="2" key="1">
    <citation type="journal article" date="2015" name="Nat. Genet.">
        <title>The genome and transcriptome of the zoonotic hookworm Ancylostoma ceylanicum identify infection-specific gene families.</title>
        <authorList>
            <person name="Schwarz E.M."/>
            <person name="Hu Y."/>
            <person name="Antoshechkin I."/>
            <person name="Miller M.M."/>
            <person name="Sternberg P.W."/>
            <person name="Aroian R.V."/>
        </authorList>
    </citation>
    <scope>NUCLEOTIDE SEQUENCE</scope>
    <source>
        <strain evidence="2">HY135</strain>
    </source>
</reference>
<evidence type="ECO:0000313" key="2">
    <source>
        <dbReference type="Proteomes" id="UP000024635"/>
    </source>
</evidence>
<sequence length="75" mass="8760">MRDNKHRLVRPPMWHGSEPCEAEQVQIWTRHFANYRNRRTATHTDQNLSAADALVKIHDSYGLYERSARPGKLSS</sequence>
<proteinExistence type="predicted"/>
<gene>
    <name evidence="1" type="primary">Acey_s0210.g2161</name>
    <name evidence="1" type="ORF">Y032_0210g2161</name>
</gene>
<name>A0A016SLG6_9BILA</name>
<comment type="caution">
    <text evidence="1">The sequence shown here is derived from an EMBL/GenBank/DDBJ whole genome shotgun (WGS) entry which is preliminary data.</text>
</comment>
<dbReference type="Proteomes" id="UP000024635">
    <property type="component" value="Unassembled WGS sequence"/>
</dbReference>
<keyword evidence="2" id="KW-1185">Reference proteome</keyword>
<dbReference type="AlphaFoldDB" id="A0A016SLG6"/>
<protein>
    <submittedName>
        <fullName evidence="1">Uncharacterized protein</fullName>
    </submittedName>
</protein>
<dbReference type="EMBL" id="JARK01001546">
    <property type="protein sequence ID" value="EYB91154.1"/>
    <property type="molecule type" value="Genomic_DNA"/>
</dbReference>